<evidence type="ECO:0000313" key="2">
    <source>
        <dbReference type="EMBL" id="EME40826.1"/>
    </source>
</evidence>
<evidence type="ECO:0000256" key="1">
    <source>
        <dbReference type="SAM" id="MobiDB-lite"/>
    </source>
</evidence>
<feature type="region of interest" description="Disordered" evidence="1">
    <location>
        <begin position="1"/>
        <end position="33"/>
    </location>
</feature>
<feature type="non-terminal residue" evidence="2">
    <location>
        <position position="178"/>
    </location>
</feature>
<sequence length="178" mass="19223">MYGGQSIAKSNHAQVLHQVDSRPPSRKSATLQPQHKVFVLPKGMCFPRTPKSQSSSSLDPADCVLLRNAKTKSQPLLPVLSAQYALLPLLKSPLLAQAMASRVSMFKKKTWRNVIQLTSSTLSTTLSAMLSGVVAEPLSDHLIRSNDFCLTTTTILEARAGEATHGGVIVEPLFSGDQ</sequence>
<name>N1PHP1_DOTSN</name>
<reference evidence="3" key="1">
    <citation type="journal article" date="2012" name="PLoS Genet.">
        <title>The genomes of the fungal plant pathogens Cladosporium fulvum and Dothistroma septosporum reveal adaptation to different hosts and lifestyles but also signatures of common ancestry.</title>
        <authorList>
            <person name="de Wit P.J.G.M."/>
            <person name="van der Burgt A."/>
            <person name="Oekmen B."/>
            <person name="Stergiopoulos I."/>
            <person name="Abd-Elsalam K.A."/>
            <person name="Aerts A.L."/>
            <person name="Bahkali A.H."/>
            <person name="Beenen H.G."/>
            <person name="Chettri P."/>
            <person name="Cox M.P."/>
            <person name="Datema E."/>
            <person name="de Vries R.P."/>
            <person name="Dhillon B."/>
            <person name="Ganley A.R."/>
            <person name="Griffiths S.A."/>
            <person name="Guo Y."/>
            <person name="Hamelin R.C."/>
            <person name="Henrissat B."/>
            <person name="Kabir M.S."/>
            <person name="Jashni M.K."/>
            <person name="Kema G."/>
            <person name="Klaubauf S."/>
            <person name="Lapidus A."/>
            <person name="Levasseur A."/>
            <person name="Lindquist E."/>
            <person name="Mehrabi R."/>
            <person name="Ohm R.A."/>
            <person name="Owen T.J."/>
            <person name="Salamov A."/>
            <person name="Schwelm A."/>
            <person name="Schijlen E."/>
            <person name="Sun H."/>
            <person name="van den Burg H.A."/>
            <person name="van Ham R.C.H.J."/>
            <person name="Zhang S."/>
            <person name="Goodwin S.B."/>
            <person name="Grigoriev I.V."/>
            <person name="Collemare J."/>
            <person name="Bradshaw R.E."/>
        </authorList>
    </citation>
    <scope>NUCLEOTIDE SEQUENCE [LARGE SCALE GENOMIC DNA]</scope>
    <source>
        <strain evidence="3">NZE10 / CBS 128990</strain>
    </source>
</reference>
<evidence type="ECO:0000313" key="3">
    <source>
        <dbReference type="Proteomes" id="UP000016933"/>
    </source>
</evidence>
<accession>N1PHP1</accession>
<dbReference type="AlphaFoldDB" id="N1PHP1"/>
<protein>
    <submittedName>
        <fullName evidence="2">Uncharacterized protein</fullName>
    </submittedName>
</protein>
<organism evidence="2 3">
    <name type="scientific">Dothistroma septosporum (strain NZE10 / CBS 128990)</name>
    <name type="common">Red band needle blight fungus</name>
    <name type="synonym">Mycosphaerella pini</name>
    <dbReference type="NCBI Taxonomy" id="675120"/>
    <lineage>
        <taxon>Eukaryota</taxon>
        <taxon>Fungi</taxon>
        <taxon>Dikarya</taxon>
        <taxon>Ascomycota</taxon>
        <taxon>Pezizomycotina</taxon>
        <taxon>Dothideomycetes</taxon>
        <taxon>Dothideomycetidae</taxon>
        <taxon>Mycosphaerellales</taxon>
        <taxon>Mycosphaerellaceae</taxon>
        <taxon>Dothistroma</taxon>
    </lineage>
</organism>
<reference evidence="2 3" key="2">
    <citation type="journal article" date="2012" name="PLoS Pathog.">
        <title>Diverse lifestyles and strategies of plant pathogenesis encoded in the genomes of eighteen Dothideomycetes fungi.</title>
        <authorList>
            <person name="Ohm R.A."/>
            <person name="Feau N."/>
            <person name="Henrissat B."/>
            <person name="Schoch C.L."/>
            <person name="Horwitz B.A."/>
            <person name="Barry K.W."/>
            <person name="Condon B.J."/>
            <person name="Copeland A.C."/>
            <person name="Dhillon B."/>
            <person name="Glaser F."/>
            <person name="Hesse C.N."/>
            <person name="Kosti I."/>
            <person name="LaButti K."/>
            <person name="Lindquist E.A."/>
            <person name="Lucas S."/>
            <person name="Salamov A.A."/>
            <person name="Bradshaw R.E."/>
            <person name="Ciuffetti L."/>
            <person name="Hamelin R.C."/>
            <person name="Kema G.H.J."/>
            <person name="Lawrence C."/>
            <person name="Scott J.A."/>
            <person name="Spatafora J.W."/>
            <person name="Turgeon B.G."/>
            <person name="de Wit P.J.G.M."/>
            <person name="Zhong S."/>
            <person name="Goodwin S.B."/>
            <person name="Grigoriev I.V."/>
        </authorList>
    </citation>
    <scope>NUCLEOTIDE SEQUENCE [LARGE SCALE GENOMIC DNA]</scope>
    <source>
        <strain evidence="3">NZE10 / CBS 128990</strain>
    </source>
</reference>
<dbReference type="Proteomes" id="UP000016933">
    <property type="component" value="Unassembled WGS sequence"/>
</dbReference>
<keyword evidence="3" id="KW-1185">Reference proteome</keyword>
<gene>
    <name evidence="2" type="ORF">DOTSEDRAFT_157762</name>
</gene>
<dbReference type="EMBL" id="KB446543">
    <property type="protein sequence ID" value="EME40826.1"/>
    <property type="molecule type" value="Genomic_DNA"/>
</dbReference>
<dbReference type="HOGENOM" id="CLU_1514072_0_0_1"/>
<proteinExistence type="predicted"/>